<name>A0A0C1JV68_9BACT</name>
<dbReference type="EMBL" id="JSAN01000114">
    <property type="protein sequence ID" value="KIC71142.1"/>
    <property type="molecule type" value="Genomic_DNA"/>
</dbReference>
<dbReference type="PATRIC" id="fig|362787.3.peg.1670"/>
<sequence length="104" mass="12355">MTNLQLEELEASPMNLSDFMIGETPIMMKEIENMRQHRANEEIQILNLQIHELETQLQVGKEEKEKMNYDLEAMLLVEKELQQVHSEEKGYENRLKAIYNSLYN</sequence>
<accession>A0A0C1JV68</accession>
<evidence type="ECO:0000256" key="1">
    <source>
        <dbReference type="SAM" id="Coils"/>
    </source>
</evidence>
<organism evidence="2 3">
    <name type="scientific">Candidatus Protochlamydia amoebophila</name>
    <dbReference type="NCBI Taxonomy" id="362787"/>
    <lineage>
        <taxon>Bacteria</taxon>
        <taxon>Pseudomonadati</taxon>
        <taxon>Chlamydiota</taxon>
        <taxon>Chlamydiia</taxon>
        <taxon>Parachlamydiales</taxon>
        <taxon>Parachlamydiaceae</taxon>
        <taxon>Candidatus Protochlamydia</taxon>
    </lineage>
</organism>
<proteinExistence type="predicted"/>
<keyword evidence="1" id="KW-0175">Coiled coil</keyword>
<gene>
    <name evidence="2" type="ORF">DB44_EQ00080</name>
</gene>
<protein>
    <submittedName>
        <fullName evidence="2">Uncharacterized protein</fullName>
    </submittedName>
</protein>
<reference evidence="2 3" key="1">
    <citation type="journal article" date="2014" name="Mol. Biol. Evol.">
        <title>Massive expansion of Ubiquitination-related gene families within the Chlamydiae.</title>
        <authorList>
            <person name="Domman D."/>
            <person name="Collingro A."/>
            <person name="Lagkouvardos I."/>
            <person name="Gehre L."/>
            <person name="Weinmaier T."/>
            <person name="Rattei T."/>
            <person name="Subtil A."/>
            <person name="Horn M."/>
        </authorList>
    </citation>
    <scope>NUCLEOTIDE SEQUENCE [LARGE SCALE GENOMIC DNA]</scope>
    <source>
        <strain evidence="2 3">EI2</strain>
    </source>
</reference>
<dbReference type="Proteomes" id="UP000031465">
    <property type="component" value="Unassembled WGS sequence"/>
</dbReference>
<dbReference type="AlphaFoldDB" id="A0A0C1JV68"/>
<evidence type="ECO:0000313" key="2">
    <source>
        <dbReference type="EMBL" id="KIC71142.1"/>
    </source>
</evidence>
<comment type="caution">
    <text evidence="2">The sequence shown here is derived from an EMBL/GenBank/DDBJ whole genome shotgun (WGS) entry which is preliminary data.</text>
</comment>
<evidence type="ECO:0000313" key="3">
    <source>
        <dbReference type="Proteomes" id="UP000031465"/>
    </source>
</evidence>
<feature type="coiled-coil region" evidence="1">
    <location>
        <begin position="36"/>
        <end position="63"/>
    </location>
</feature>